<evidence type="ECO:0000256" key="5">
    <source>
        <dbReference type="PIRSR" id="PIRSR036492-1"/>
    </source>
</evidence>
<dbReference type="AlphaFoldDB" id="A0A5Q0TKB4"/>
<feature type="active site" evidence="5">
    <location>
        <position position="275"/>
    </location>
</feature>
<evidence type="ECO:0000313" key="9">
    <source>
        <dbReference type="EMBL" id="QGA66886.1"/>
    </source>
</evidence>
<dbReference type="Pfam" id="PF00171">
    <property type="entry name" value="Aldedh"/>
    <property type="match status" value="1"/>
</dbReference>
<name>A0A5Q0TKB4_9VIBR</name>
<dbReference type="SUPFAM" id="SSF53720">
    <property type="entry name" value="ALDH-like"/>
    <property type="match status" value="1"/>
</dbReference>
<dbReference type="InterPro" id="IPR029510">
    <property type="entry name" value="Ald_DH_CS_GLU"/>
</dbReference>
<evidence type="ECO:0000256" key="4">
    <source>
        <dbReference type="PIRNR" id="PIRNR036492"/>
    </source>
</evidence>
<sequence>MGFITEQATNQTTLDTSDYLSQGNDSLDTTQTLLLSLETQRQAFTLQGQESYEERKQHLLNLKRLLTENRDTIIEAINKDYGNRSYHETLLAEVITVVSDISSTIKHLKKWMKVQKRSVDQSLYFGAQNRVIPQGIGVVGFIIPWNFPLNLSFSGLCAAFAAGNRAMVKMSENSIHFSELLKQLSPKYFSQDKLEFFTETGKVGMAFSTLPFDHLMFTGSGVTGRKVMAACAPNLTPVTLELGGKSPAVIDPEYPLDKAVERIMFVKQFNAGQICTTVDYTFVHLSQLTPFLETTKKWVKKHCPNIHNKDYTSIIDDTAFNRLMDTVNDAKQRGATIINLSEQEADARTRKFPLTLILDTSDDMIISHRETFGPIMMVKTYQQSEEVIDYVVQRDRPLAFYPFSNNKKLVNHYLSNVLSGGVSVNDALFHVGQHDLPFGGIGGSGMGHYHGYEGFLTFSKMRPVFYQASFSSLKLLMPPYGKFATRTLHFIAKFKS</sequence>
<evidence type="ECO:0000259" key="8">
    <source>
        <dbReference type="Pfam" id="PF00171"/>
    </source>
</evidence>
<accession>A0A5Q0TKB4</accession>
<dbReference type="GO" id="GO:0005737">
    <property type="term" value="C:cytoplasm"/>
    <property type="evidence" value="ECO:0007669"/>
    <property type="project" value="TreeGrafter"/>
</dbReference>
<evidence type="ECO:0000256" key="6">
    <source>
        <dbReference type="PROSITE-ProRule" id="PRU10007"/>
    </source>
</evidence>
<dbReference type="Gene3D" id="3.40.309.10">
    <property type="entry name" value="Aldehyde Dehydrogenase, Chain A, domain 2"/>
    <property type="match status" value="1"/>
</dbReference>
<dbReference type="InterPro" id="IPR016161">
    <property type="entry name" value="Ald_DH/histidinol_DH"/>
</dbReference>
<feature type="active site" evidence="5 6">
    <location>
        <position position="241"/>
    </location>
</feature>
<dbReference type="PROSITE" id="PS00687">
    <property type="entry name" value="ALDEHYDE_DEHYDR_GLU"/>
    <property type="match status" value="1"/>
</dbReference>
<dbReference type="InterPro" id="IPR012394">
    <property type="entry name" value="Aldehyde_DH_NAD(P)"/>
</dbReference>
<dbReference type="EMBL" id="CP045700">
    <property type="protein sequence ID" value="QGA66886.1"/>
    <property type="molecule type" value="Genomic_DNA"/>
</dbReference>
<keyword evidence="3" id="KW-0520">NAD</keyword>
<protein>
    <recommendedName>
        <fullName evidence="4">Aldehyde dehydrogenase</fullName>
    </recommendedName>
</protein>
<dbReference type="PIRSF" id="PIRSF036492">
    <property type="entry name" value="ALDH"/>
    <property type="match status" value="1"/>
</dbReference>
<proteinExistence type="inferred from homology"/>
<gene>
    <name evidence="9" type="ORF">GFB47_16050</name>
</gene>
<feature type="domain" description="Aldehyde dehydrogenase" evidence="8">
    <location>
        <begin position="41"/>
        <end position="462"/>
    </location>
</feature>
<dbReference type="CDD" id="cd07133">
    <property type="entry name" value="ALDH_CALDH_CalB"/>
    <property type="match status" value="1"/>
</dbReference>
<dbReference type="GO" id="GO:0004029">
    <property type="term" value="F:aldehyde dehydrogenase (NAD+) activity"/>
    <property type="evidence" value="ECO:0007669"/>
    <property type="project" value="TreeGrafter"/>
</dbReference>
<dbReference type="PANTHER" id="PTHR43570">
    <property type="entry name" value="ALDEHYDE DEHYDROGENASE"/>
    <property type="match status" value="1"/>
</dbReference>
<dbReference type="InterPro" id="IPR015590">
    <property type="entry name" value="Aldehyde_DH_dom"/>
</dbReference>
<dbReference type="GO" id="GO:0006081">
    <property type="term" value="P:aldehyde metabolic process"/>
    <property type="evidence" value="ECO:0007669"/>
    <property type="project" value="InterPro"/>
</dbReference>
<dbReference type="Gene3D" id="3.40.605.10">
    <property type="entry name" value="Aldehyde Dehydrogenase, Chain A, domain 1"/>
    <property type="match status" value="1"/>
</dbReference>
<keyword evidence="10" id="KW-1185">Reference proteome</keyword>
<evidence type="ECO:0000256" key="1">
    <source>
        <dbReference type="ARBA" id="ARBA00009986"/>
    </source>
</evidence>
<dbReference type="InterPro" id="IPR016162">
    <property type="entry name" value="Ald_DH_N"/>
</dbReference>
<dbReference type="InterPro" id="IPR016163">
    <property type="entry name" value="Ald_DH_C"/>
</dbReference>
<dbReference type="Proteomes" id="UP000348942">
    <property type="component" value="Chromosome 2"/>
</dbReference>
<evidence type="ECO:0000256" key="2">
    <source>
        <dbReference type="ARBA" id="ARBA00023002"/>
    </source>
</evidence>
<reference evidence="9 10" key="1">
    <citation type="submission" date="2019-10" db="EMBL/GenBank/DDBJ databases">
        <title>Vibrio sp. nov., isolated from Coralline algae surface.</title>
        <authorList>
            <person name="Geng Y."/>
            <person name="Zhang X."/>
        </authorList>
    </citation>
    <scope>NUCLEOTIDE SEQUENCE [LARGE SCALE GENOMIC DNA]</scope>
    <source>
        <strain evidence="9 10">SM1977</strain>
    </source>
</reference>
<organism evidence="9 10">
    <name type="scientific">Vibrio algicola</name>
    <dbReference type="NCBI Taxonomy" id="2662262"/>
    <lineage>
        <taxon>Bacteria</taxon>
        <taxon>Pseudomonadati</taxon>
        <taxon>Pseudomonadota</taxon>
        <taxon>Gammaproteobacteria</taxon>
        <taxon>Vibrionales</taxon>
        <taxon>Vibrionaceae</taxon>
        <taxon>Vibrio</taxon>
    </lineage>
</organism>
<evidence type="ECO:0000313" key="10">
    <source>
        <dbReference type="Proteomes" id="UP000348942"/>
    </source>
</evidence>
<dbReference type="RefSeq" id="WP_153448975.1">
    <property type="nucleotide sequence ID" value="NZ_CP045700.1"/>
</dbReference>
<evidence type="ECO:0000256" key="7">
    <source>
        <dbReference type="RuleBase" id="RU003345"/>
    </source>
</evidence>
<dbReference type="PANTHER" id="PTHR43570:SF20">
    <property type="entry name" value="ALDEHYDE DEHYDROGENASE ALDX-RELATED"/>
    <property type="match status" value="1"/>
</dbReference>
<comment type="similarity">
    <text evidence="1 4 7">Belongs to the aldehyde dehydrogenase family.</text>
</comment>
<keyword evidence="2 4" id="KW-0560">Oxidoreductase</keyword>
<evidence type="ECO:0000256" key="3">
    <source>
        <dbReference type="ARBA" id="ARBA00023027"/>
    </source>
</evidence>